<evidence type="ECO:0000256" key="5">
    <source>
        <dbReference type="ARBA" id="ARBA00022842"/>
    </source>
</evidence>
<evidence type="ECO:0000259" key="9">
    <source>
        <dbReference type="Pfam" id="PF01648"/>
    </source>
</evidence>
<dbReference type="Gene3D" id="3.90.470.20">
    <property type="entry name" value="4'-phosphopantetheinyl transferase domain"/>
    <property type="match status" value="1"/>
</dbReference>
<feature type="binding site" evidence="8">
    <location>
        <position position="8"/>
    </location>
    <ligand>
        <name>Mg(2+)</name>
        <dbReference type="ChEBI" id="CHEBI:18420"/>
    </ligand>
</feature>
<reference evidence="11" key="1">
    <citation type="journal article" date="2019" name="Int. J. Syst. Evol. Microbiol.">
        <title>The Global Catalogue of Microorganisms (GCM) 10K type strain sequencing project: providing services to taxonomists for standard genome sequencing and annotation.</title>
        <authorList>
            <consortium name="The Broad Institute Genomics Platform"/>
            <consortium name="The Broad Institute Genome Sequencing Center for Infectious Disease"/>
            <person name="Wu L."/>
            <person name="Ma J."/>
        </authorList>
    </citation>
    <scope>NUCLEOTIDE SEQUENCE [LARGE SCALE GENOMIC DNA]</scope>
    <source>
        <strain evidence="11">JCM 16546</strain>
    </source>
</reference>
<name>A0ABP7BDT9_9MICO</name>
<evidence type="ECO:0000256" key="3">
    <source>
        <dbReference type="ARBA" id="ARBA00022723"/>
    </source>
</evidence>
<comment type="function">
    <text evidence="8">Transfers the 4'-phosphopantetheine moiety from coenzyme A to a Ser of acyl-carrier-protein.</text>
</comment>
<evidence type="ECO:0000256" key="2">
    <source>
        <dbReference type="ARBA" id="ARBA00022679"/>
    </source>
</evidence>
<evidence type="ECO:0000256" key="7">
    <source>
        <dbReference type="ARBA" id="ARBA00023160"/>
    </source>
</evidence>
<evidence type="ECO:0000313" key="11">
    <source>
        <dbReference type="Proteomes" id="UP001410795"/>
    </source>
</evidence>
<sequence length="157" mass="16240">MIVGIGVDLVDIPRFERTIERTPKLLDRLFTGAERGLPLRSLAARYAAKEALIKALGGSDGVHWDEIEIAREGESVPPRFALSGSTADVVAARGITSLHLSLSHDAGLAIAYVTAEGATAGVLGGDAVDAVGAAYAPAGDGDALLDVPEAEDPEEPR</sequence>
<accession>A0ABP7BDT9</accession>
<dbReference type="NCBIfam" id="TIGR00556">
    <property type="entry name" value="pantethn_trn"/>
    <property type="match status" value="1"/>
</dbReference>
<organism evidence="10 11">
    <name type="scientific">Microbacterium marinilacus</name>
    <dbReference type="NCBI Taxonomy" id="415209"/>
    <lineage>
        <taxon>Bacteria</taxon>
        <taxon>Bacillati</taxon>
        <taxon>Actinomycetota</taxon>
        <taxon>Actinomycetes</taxon>
        <taxon>Micrococcales</taxon>
        <taxon>Microbacteriaceae</taxon>
        <taxon>Microbacterium</taxon>
    </lineage>
</organism>
<comment type="similarity">
    <text evidence="8">Belongs to the P-Pant transferase superfamily. AcpS family.</text>
</comment>
<dbReference type="SUPFAM" id="SSF56214">
    <property type="entry name" value="4'-phosphopantetheinyl transferase"/>
    <property type="match status" value="1"/>
</dbReference>
<dbReference type="HAMAP" id="MF_00101">
    <property type="entry name" value="AcpS"/>
    <property type="match status" value="1"/>
</dbReference>
<protein>
    <recommendedName>
        <fullName evidence="8">Holo-[acyl-carrier-protein] synthase</fullName>
        <shortName evidence="8">Holo-ACP synthase</shortName>
        <ecNumber evidence="8">2.7.8.7</ecNumber>
    </recommendedName>
    <alternativeName>
        <fullName evidence="8">4'-phosphopantetheinyl transferase AcpS</fullName>
    </alternativeName>
</protein>
<evidence type="ECO:0000313" key="10">
    <source>
        <dbReference type="EMBL" id="GAA3656304.1"/>
    </source>
</evidence>
<keyword evidence="2 8" id="KW-0808">Transferase</keyword>
<feature type="domain" description="4'-phosphopantetheinyl transferase" evidence="9">
    <location>
        <begin position="4"/>
        <end position="80"/>
    </location>
</feature>
<proteinExistence type="inferred from homology"/>
<gene>
    <name evidence="8" type="primary">acpS</name>
    <name evidence="10" type="ORF">GCM10022202_15670</name>
</gene>
<comment type="catalytic activity">
    <reaction evidence="8">
        <text>apo-[ACP] + CoA = holo-[ACP] + adenosine 3',5'-bisphosphate + H(+)</text>
        <dbReference type="Rhea" id="RHEA:12068"/>
        <dbReference type="Rhea" id="RHEA-COMP:9685"/>
        <dbReference type="Rhea" id="RHEA-COMP:9690"/>
        <dbReference type="ChEBI" id="CHEBI:15378"/>
        <dbReference type="ChEBI" id="CHEBI:29999"/>
        <dbReference type="ChEBI" id="CHEBI:57287"/>
        <dbReference type="ChEBI" id="CHEBI:58343"/>
        <dbReference type="ChEBI" id="CHEBI:64479"/>
        <dbReference type="EC" id="2.7.8.7"/>
    </reaction>
</comment>
<dbReference type="EMBL" id="BAAAYV010000006">
    <property type="protein sequence ID" value="GAA3656304.1"/>
    <property type="molecule type" value="Genomic_DNA"/>
</dbReference>
<dbReference type="Pfam" id="PF01648">
    <property type="entry name" value="ACPS"/>
    <property type="match status" value="1"/>
</dbReference>
<dbReference type="NCBIfam" id="NF000832">
    <property type="entry name" value="PRK00070.3-2"/>
    <property type="match status" value="1"/>
</dbReference>
<comment type="caution">
    <text evidence="10">The sequence shown here is derived from an EMBL/GenBank/DDBJ whole genome shotgun (WGS) entry which is preliminary data.</text>
</comment>
<keyword evidence="6 8" id="KW-0443">Lipid metabolism</keyword>
<keyword evidence="4 8" id="KW-0276">Fatty acid metabolism</keyword>
<feature type="binding site" evidence="8">
    <location>
        <position position="50"/>
    </location>
    <ligand>
        <name>Mg(2+)</name>
        <dbReference type="ChEBI" id="CHEBI:18420"/>
    </ligand>
</feature>
<comment type="subcellular location">
    <subcellularLocation>
        <location evidence="8">Cytoplasm</location>
    </subcellularLocation>
</comment>
<evidence type="ECO:0000256" key="1">
    <source>
        <dbReference type="ARBA" id="ARBA00022516"/>
    </source>
</evidence>
<dbReference type="InterPro" id="IPR002582">
    <property type="entry name" value="ACPS"/>
</dbReference>
<dbReference type="Proteomes" id="UP001410795">
    <property type="component" value="Unassembled WGS sequence"/>
</dbReference>
<dbReference type="InterPro" id="IPR008278">
    <property type="entry name" value="4-PPantetheinyl_Trfase_dom"/>
</dbReference>
<evidence type="ECO:0000256" key="6">
    <source>
        <dbReference type="ARBA" id="ARBA00023098"/>
    </source>
</evidence>
<dbReference type="InterPro" id="IPR004568">
    <property type="entry name" value="Ppantetheine-prot_Trfase_dom"/>
</dbReference>
<keyword evidence="3 8" id="KW-0479">Metal-binding</keyword>
<keyword evidence="7 8" id="KW-0275">Fatty acid biosynthesis</keyword>
<evidence type="ECO:0000256" key="4">
    <source>
        <dbReference type="ARBA" id="ARBA00022832"/>
    </source>
</evidence>
<keyword evidence="5 8" id="KW-0460">Magnesium</keyword>
<evidence type="ECO:0000256" key="8">
    <source>
        <dbReference type="HAMAP-Rule" id="MF_00101"/>
    </source>
</evidence>
<keyword evidence="11" id="KW-1185">Reference proteome</keyword>
<keyword evidence="8" id="KW-0963">Cytoplasm</keyword>
<dbReference type="InterPro" id="IPR037143">
    <property type="entry name" value="4-PPantetheinyl_Trfase_dom_sf"/>
</dbReference>
<keyword evidence="1 8" id="KW-0444">Lipid biosynthesis</keyword>
<dbReference type="EC" id="2.7.8.7" evidence="8"/>
<comment type="cofactor">
    <cofactor evidence="8">
        <name>Mg(2+)</name>
        <dbReference type="ChEBI" id="CHEBI:18420"/>
    </cofactor>
</comment>